<dbReference type="CDD" id="cd01948">
    <property type="entry name" value="EAL"/>
    <property type="match status" value="1"/>
</dbReference>
<keyword evidence="6" id="KW-1185">Reference proteome</keyword>
<dbReference type="GO" id="GO:0006355">
    <property type="term" value="P:regulation of DNA-templated transcription"/>
    <property type="evidence" value="ECO:0007669"/>
    <property type="project" value="InterPro"/>
</dbReference>
<keyword evidence="1" id="KW-1133">Transmembrane helix</keyword>
<dbReference type="CDD" id="cd00130">
    <property type="entry name" value="PAS"/>
    <property type="match status" value="1"/>
</dbReference>
<feature type="domain" description="GGDEF" evidence="4">
    <location>
        <begin position="471"/>
        <end position="604"/>
    </location>
</feature>
<accession>A0A3L8P5Y8</accession>
<dbReference type="InterPro" id="IPR052155">
    <property type="entry name" value="Biofilm_reg_signaling"/>
</dbReference>
<dbReference type="Gene3D" id="3.20.20.450">
    <property type="entry name" value="EAL domain"/>
    <property type="match status" value="1"/>
</dbReference>
<feature type="domain" description="EAL" evidence="3">
    <location>
        <begin position="615"/>
        <end position="867"/>
    </location>
</feature>
<dbReference type="InterPro" id="IPR035919">
    <property type="entry name" value="EAL_sf"/>
</dbReference>
<protein>
    <submittedName>
        <fullName evidence="5">EAL domain-containing protein</fullName>
    </submittedName>
</protein>
<evidence type="ECO:0000313" key="5">
    <source>
        <dbReference type="EMBL" id="RLV50347.1"/>
    </source>
</evidence>
<dbReference type="SUPFAM" id="SSF55073">
    <property type="entry name" value="Nucleotide cyclase"/>
    <property type="match status" value="1"/>
</dbReference>
<dbReference type="InterPro" id="IPR035965">
    <property type="entry name" value="PAS-like_dom_sf"/>
</dbReference>
<dbReference type="InterPro" id="IPR043128">
    <property type="entry name" value="Rev_trsase/Diguanyl_cyclase"/>
</dbReference>
<dbReference type="PROSITE" id="PS50883">
    <property type="entry name" value="EAL"/>
    <property type="match status" value="1"/>
</dbReference>
<dbReference type="FunFam" id="3.30.70.270:FF:000001">
    <property type="entry name" value="Diguanylate cyclase domain protein"/>
    <property type="match status" value="1"/>
</dbReference>
<dbReference type="Pfam" id="PF00990">
    <property type="entry name" value="GGDEF"/>
    <property type="match status" value="1"/>
</dbReference>
<dbReference type="PANTHER" id="PTHR44757">
    <property type="entry name" value="DIGUANYLATE CYCLASE DGCP"/>
    <property type="match status" value="1"/>
</dbReference>
<dbReference type="Pfam" id="PF00989">
    <property type="entry name" value="PAS"/>
    <property type="match status" value="2"/>
</dbReference>
<dbReference type="InterPro" id="IPR000160">
    <property type="entry name" value="GGDEF_dom"/>
</dbReference>
<dbReference type="SUPFAM" id="SSF141868">
    <property type="entry name" value="EAL domain-like"/>
    <property type="match status" value="1"/>
</dbReference>
<dbReference type="RefSeq" id="WP_121805002.1">
    <property type="nucleotide sequence ID" value="NZ_RDBE01000002.1"/>
</dbReference>
<evidence type="ECO:0000259" key="4">
    <source>
        <dbReference type="PROSITE" id="PS50887"/>
    </source>
</evidence>
<feature type="transmembrane region" description="Helical" evidence="1">
    <location>
        <begin position="42"/>
        <end position="61"/>
    </location>
</feature>
<feature type="transmembrane region" description="Helical" evidence="1">
    <location>
        <begin position="114"/>
        <end position="133"/>
    </location>
</feature>
<gene>
    <name evidence="5" type="ORF">D9V37_04660</name>
</gene>
<keyword evidence="1" id="KW-0812">Transmembrane</keyword>
<dbReference type="InterPro" id="IPR029787">
    <property type="entry name" value="Nucleotide_cyclase"/>
</dbReference>
<name>A0A3L8P5Y8_9ACTN</name>
<comment type="caution">
    <text evidence="5">The sequence shown here is derived from an EMBL/GenBank/DDBJ whole genome shotgun (WGS) entry which is preliminary data.</text>
</comment>
<dbReference type="PROSITE" id="PS50887">
    <property type="entry name" value="GGDEF"/>
    <property type="match status" value="1"/>
</dbReference>
<sequence length="871" mass="94971">MTSSQPVGLRPTVQDGVAFGLVALLGTVIAVVTSPERMPGEIAGAIALLALVGVLVAAAISADLPSGVQPVAPFAFFGVFVLLRDISGGTISRASVLVVLPIIWLALFGRRWHLVVAAALSFASFLLPSLVVGPPRYPASDWQRGLAWAVFALLIAPIVLRVVARLRSNGAQLQDTVVRLDAVTRGATLAAVVSTDLDGRITDFNPGAERLLGYTAAEAYERGLTLADLHHREELDAVASELGAATHLEALTMLARSSVESRIWRYVRSDGSEFFGRAVLTELTSADGVPTGLLMMAIDANTAIRTRQELVAERDQSNRLFEDSPQAIAVVDVTSGELLRVNDAFAALAEEPRHALANRSLEELSDTGRETIAEHLEALRTSSSGRTQSEWTTNRDGTVRHLVLSSTLLEAGPADEEPKALVTLTDVSDRYLFEQQLAHLADHDPLTGLANRRLFNRELARHVEFCRRYGPRGALLVLDLDHFKEVNDSLGHAAGDQLIISVAGIIERTVRTTDTVARLGGDEFAILLLETNREGAERVAEAVIRTVRDFVSTLDGFRRNVTVSAGVVVVDATQKSAAELLADADMTMYDAKDAGRNQYAVLDYESFQQPRMAARMAWTNRIREAIEEDRFELHLQPVQTLATQRVDGAEALLRLADSDDLVYPNQFLYIAERSDLIVDLDAWVIRTAVEMLAQLQQLHPGFQLEINVSGRSIGHAAIERTLVEELDRHDVDPTGLILEITETAAVANIELARAFAERVTALGCRFALDDFGAGFGSFYYLKHLLFDYVKIDGEFVANIDKNPTDRTIVRSIVQMSRGLGKRTVAEFVASAEIHQAIRHEGVDFAQGYHVGRAVPLPAFLDTYLGDTTVTA</sequence>
<dbReference type="SMART" id="SM00052">
    <property type="entry name" value="EAL"/>
    <property type="match status" value="1"/>
</dbReference>
<evidence type="ECO:0000259" key="2">
    <source>
        <dbReference type="PROSITE" id="PS50112"/>
    </source>
</evidence>
<dbReference type="NCBIfam" id="TIGR00254">
    <property type="entry name" value="GGDEF"/>
    <property type="match status" value="1"/>
</dbReference>
<dbReference type="SUPFAM" id="SSF55785">
    <property type="entry name" value="PYP-like sensor domain (PAS domain)"/>
    <property type="match status" value="2"/>
</dbReference>
<keyword evidence="1" id="KW-0472">Membrane</keyword>
<dbReference type="SMART" id="SM00091">
    <property type="entry name" value="PAS"/>
    <property type="match status" value="2"/>
</dbReference>
<dbReference type="PROSITE" id="PS50112">
    <property type="entry name" value="PAS"/>
    <property type="match status" value="1"/>
</dbReference>
<feature type="transmembrane region" description="Helical" evidence="1">
    <location>
        <begin position="90"/>
        <end position="108"/>
    </location>
</feature>
<dbReference type="EMBL" id="RDBE01000002">
    <property type="protein sequence ID" value="RLV50347.1"/>
    <property type="molecule type" value="Genomic_DNA"/>
</dbReference>
<feature type="transmembrane region" description="Helical" evidence="1">
    <location>
        <begin position="16"/>
        <end position="35"/>
    </location>
</feature>
<organism evidence="5 6">
    <name type="scientific">Nocardioides mangrovicus</name>
    <dbReference type="NCBI Taxonomy" id="2478913"/>
    <lineage>
        <taxon>Bacteria</taxon>
        <taxon>Bacillati</taxon>
        <taxon>Actinomycetota</taxon>
        <taxon>Actinomycetes</taxon>
        <taxon>Propionibacteriales</taxon>
        <taxon>Nocardioidaceae</taxon>
        <taxon>Nocardioides</taxon>
    </lineage>
</organism>
<evidence type="ECO:0000259" key="3">
    <source>
        <dbReference type="PROSITE" id="PS50883"/>
    </source>
</evidence>
<evidence type="ECO:0000256" key="1">
    <source>
        <dbReference type="SAM" id="Phobius"/>
    </source>
</evidence>
<dbReference type="InterPro" id="IPR001633">
    <property type="entry name" value="EAL_dom"/>
</dbReference>
<dbReference type="OrthoDB" id="23692at2"/>
<dbReference type="Pfam" id="PF00563">
    <property type="entry name" value="EAL"/>
    <property type="match status" value="1"/>
</dbReference>
<dbReference type="SMART" id="SM00267">
    <property type="entry name" value="GGDEF"/>
    <property type="match status" value="1"/>
</dbReference>
<feature type="transmembrane region" description="Helical" evidence="1">
    <location>
        <begin position="67"/>
        <end position="83"/>
    </location>
</feature>
<dbReference type="Gene3D" id="3.30.70.270">
    <property type="match status" value="1"/>
</dbReference>
<evidence type="ECO:0000313" key="6">
    <source>
        <dbReference type="Proteomes" id="UP000281708"/>
    </source>
</evidence>
<dbReference type="InterPro" id="IPR013767">
    <property type="entry name" value="PAS_fold"/>
</dbReference>
<reference evidence="5 6" key="1">
    <citation type="submission" date="2018-10" db="EMBL/GenBank/DDBJ databases">
        <title>Marmoricola sp. 4Q3S-7 whole genome shotgun sequence.</title>
        <authorList>
            <person name="Li F."/>
        </authorList>
    </citation>
    <scope>NUCLEOTIDE SEQUENCE [LARGE SCALE GENOMIC DNA]</scope>
    <source>
        <strain evidence="5 6">4Q3S-7</strain>
    </source>
</reference>
<dbReference type="AlphaFoldDB" id="A0A3L8P5Y8"/>
<dbReference type="Proteomes" id="UP000281708">
    <property type="component" value="Unassembled WGS sequence"/>
</dbReference>
<feature type="domain" description="PAS" evidence="2">
    <location>
        <begin position="192"/>
        <end position="249"/>
    </location>
</feature>
<dbReference type="CDD" id="cd01949">
    <property type="entry name" value="GGDEF"/>
    <property type="match status" value="1"/>
</dbReference>
<dbReference type="Gene3D" id="3.30.450.20">
    <property type="entry name" value="PAS domain"/>
    <property type="match status" value="2"/>
</dbReference>
<proteinExistence type="predicted"/>
<dbReference type="InterPro" id="IPR000014">
    <property type="entry name" value="PAS"/>
</dbReference>
<dbReference type="PANTHER" id="PTHR44757:SF2">
    <property type="entry name" value="BIOFILM ARCHITECTURE MAINTENANCE PROTEIN MBAA"/>
    <property type="match status" value="1"/>
</dbReference>
<dbReference type="NCBIfam" id="TIGR00229">
    <property type="entry name" value="sensory_box"/>
    <property type="match status" value="2"/>
</dbReference>
<feature type="transmembrane region" description="Helical" evidence="1">
    <location>
        <begin position="145"/>
        <end position="164"/>
    </location>
</feature>